<evidence type="ECO:0000313" key="4">
    <source>
        <dbReference type="Proteomes" id="UP000238362"/>
    </source>
</evidence>
<feature type="compositionally biased region" description="Polar residues" evidence="1">
    <location>
        <begin position="154"/>
        <end position="168"/>
    </location>
</feature>
<keyword evidence="2" id="KW-0472">Membrane</keyword>
<protein>
    <recommendedName>
        <fullName evidence="5">Flagellar basal body-associated protein FliL</fullName>
    </recommendedName>
</protein>
<feature type="compositionally biased region" description="Polar residues" evidence="1">
    <location>
        <begin position="92"/>
        <end position="102"/>
    </location>
</feature>
<dbReference type="Proteomes" id="UP000238362">
    <property type="component" value="Unassembled WGS sequence"/>
</dbReference>
<name>A0A2T0LVH3_9PSEU</name>
<feature type="region of interest" description="Disordered" evidence="1">
    <location>
        <begin position="14"/>
        <end position="174"/>
    </location>
</feature>
<keyword evidence="2" id="KW-1133">Transmembrane helix</keyword>
<dbReference type="OrthoDB" id="3692386at2"/>
<keyword evidence="4" id="KW-1185">Reference proteome</keyword>
<dbReference type="RefSeq" id="WP_106179314.1">
    <property type="nucleotide sequence ID" value="NZ_PVNH01000005.1"/>
</dbReference>
<feature type="compositionally biased region" description="Low complexity" evidence="1">
    <location>
        <begin position="208"/>
        <end position="230"/>
    </location>
</feature>
<sequence>MTWQEELRKLDEELASGRLSADEYRTRRDQVLSSAVAPAEQQPQGTGNAESTQVIEPVSGQPGASQQQGQYQQNEATQAVPPGDAGGERTQVVPNWQTQAPHSSPAGGFPQPHSSYAGSPPAGFAQPGQQPWNAPQDDPSPPWGGTDFPPIAPQTHTDWVSQGPETFETTSTSGSGRKVLFSVLGVVIVAGLSVLVWFLFIKGDGENQAGPGPQPSQQSQAAPSPSSSALPEPPPTKAVPSDNDAALIDPPGQTRDGGGAFDLATLRENKLLAEPVIAALEDGDLNEGLLKASKDGDSTIGLYSLEVSDENAAIEVAQQYAVVQQEGGIPAAPELSLQGVQVFGAASDESDSVFRAVYVLYKRVVIVEVYGPDKNDVQQTFESLLGDQIEHAPPTYRES</sequence>
<feature type="transmembrane region" description="Helical" evidence="2">
    <location>
        <begin position="179"/>
        <end position="200"/>
    </location>
</feature>
<feature type="region of interest" description="Disordered" evidence="1">
    <location>
        <begin position="208"/>
        <end position="260"/>
    </location>
</feature>
<dbReference type="EMBL" id="PVNH01000005">
    <property type="protein sequence ID" value="PRX47842.1"/>
    <property type="molecule type" value="Genomic_DNA"/>
</dbReference>
<feature type="compositionally biased region" description="Basic and acidic residues" evidence="1">
    <location>
        <begin position="20"/>
        <end position="30"/>
    </location>
</feature>
<evidence type="ECO:0000256" key="2">
    <source>
        <dbReference type="SAM" id="Phobius"/>
    </source>
</evidence>
<accession>A0A2T0LVH3</accession>
<evidence type="ECO:0000313" key="3">
    <source>
        <dbReference type="EMBL" id="PRX47842.1"/>
    </source>
</evidence>
<feature type="compositionally biased region" description="Low complexity" evidence="1">
    <location>
        <begin position="60"/>
        <end position="79"/>
    </location>
</feature>
<proteinExistence type="predicted"/>
<comment type="caution">
    <text evidence="3">The sequence shown here is derived from an EMBL/GenBank/DDBJ whole genome shotgun (WGS) entry which is preliminary data.</text>
</comment>
<evidence type="ECO:0000256" key="1">
    <source>
        <dbReference type="SAM" id="MobiDB-lite"/>
    </source>
</evidence>
<reference evidence="3 4" key="1">
    <citation type="submission" date="2018-03" db="EMBL/GenBank/DDBJ databases">
        <title>Genomic Encyclopedia of Type Strains, Phase III (KMG-III): the genomes of soil and plant-associated and newly described type strains.</title>
        <authorList>
            <person name="Whitman W."/>
        </authorList>
    </citation>
    <scope>NUCLEOTIDE SEQUENCE [LARGE SCALE GENOMIC DNA]</scope>
    <source>
        <strain evidence="3 4">CGMCC 4.7125</strain>
    </source>
</reference>
<feature type="compositionally biased region" description="Polar residues" evidence="1">
    <location>
        <begin position="41"/>
        <end position="54"/>
    </location>
</feature>
<gene>
    <name evidence="3" type="ORF">B0I33_105425</name>
</gene>
<dbReference type="AlphaFoldDB" id="A0A2T0LVH3"/>
<evidence type="ECO:0008006" key="5">
    <source>
        <dbReference type="Google" id="ProtNLM"/>
    </source>
</evidence>
<keyword evidence="2" id="KW-0812">Transmembrane</keyword>
<feature type="compositionally biased region" description="Low complexity" evidence="1">
    <location>
        <begin position="117"/>
        <end position="131"/>
    </location>
</feature>
<organism evidence="3 4">
    <name type="scientific">Prauserella shujinwangii</name>
    <dbReference type="NCBI Taxonomy" id="1453103"/>
    <lineage>
        <taxon>Bacteria</taxon>
        <taxon>Bacillati</taxon>
        <taxon>Actinomycetota</taxon>
        <taxon>Actinomycetes</taxon>
        <taxon>Pseudonocardiales</taxon>
        <taxon>Pseudonocardiaceae</taxon>
        <taxon>Prauserella</taxon>
    </lineage>
</organism>